<protein>
    <submittedName>
        <fullName evidence="3">Syntaxin-binding protein 5-like</fullName>
    </submittedName>
</protein>
<dbReference type="PANTHER" id="PTHR10241:SF19">
    <property type="entry name" value="SYNTAXIN-BINDING PROTEIN 5-LIKE"/>
    <property type="match status" value="1"/>
</dbReference>
<dbReference type="GO" id="GO:0006893">
    <property type="term" value="P:Golgi to plasma membrane transport"/>
    <property type="evidence" value="ECO:0007669"/>
    <property type="project" value="TreeGrafter"/>
</dbReference>
<dbReference type="GO" id="GO:0005096">
    <property type="term" value="F:GTPase activator activity"/>
    <property type="evidence" value="ECO:0007669"/>
    <property type="project" value="TreeGrafter"/>
</dbReference>
<evidence type="ECO:0000259" key="2">
    <source>
        <dbReference type="Pfam" id="PF08596"/>
    </source>
</evidence>
<dbReference type="GO" id="GO:0005886">
    <property type="term" value="C:plasma membrane"/>
    <property type="evidence" value="ECO:0007669"/>
    <property type="project" value="TreeGrafter"/>
</dbReference>
<accession>A0A093IUP8</accession>
<proteinExistence type="predicted"/>
<gene>
    <name evidence="3" type="ORF">N326_01243</name>
</gene>
<organism evidence="3 4">
    <name type="scientific">Eurypyga helias</name>
    <name type="common">Sunbittern</name>
    <name type="synonym">Ardea helias</name>
    <dbReference type="NCBI Taxonomy" id="54383"/>
    <lineage>
        <taxon>Eukaryota</taxon>
        <taxon>Metazoa</taxon>
        <taxon>Chordata</taxon>
        <taxon>Craniata</taxon>
        <taxon>Vertebrata</taxon>
        <taxon>Euteleostomi</taxon>
        <taxon>Archelosauria</taxon>
        <taxon>Archosauria</taxon>
        <taxon>Dinosauria</taxon>
        <taxon>Saurischia</taxon>
        <taxon>Theropoda</taxon>
        <taxon>Coelurosauria</taxon>
        <taxon>Aves</taxon>
        <taxon>Neognathae</taxon>
        <taxon>Neoaves</taxon>
        <taxon>Phaethontimorphae</taxon>
        <taxon>Eurypygiformes</taxon>
        <taxon>Eurypygidae</taxon>
        <taxon>Eurypyga</taxon>
    </lineage>
</organism>
<dbReference type="InterPro" id="IPR013905">
    <property type="entry name" value="Lgl_C_dom"/>
</dbReference>
<evidence type="ECO:0000256" key="1">
    <source>
        <dbReference type="SAM" id="MobiDB-lite"/>
    </source>
</evidence>
<name>A0A093IUP8_EURHL</name>
<dbReference type="Pfam" id="PF08596">
    <property type="entry name" value="Lgl_C"/>
    <property type="match status" value="1"/>
</dbReference>
<dbReference type="GO" id="GO:0031201">
    <property type="term" value="C:SNARE complex"/>
    <property type="evidence" value="ECO:0007669"/>
    <property type="project" value="TreeGrafter"/>
</dbReference>
<reference evidence="3 4" key="1">
    <citation type="submission" date="2014-04" db="EMBL/GenBank/DDBJ databases">
        <title>Genome evolution of avian class.</title>
        <authorList>
            <person name="Zhang G."/>
            <person name="Li C."/>
        </authorList>
    </citation>
    <scope>NUCLEOTIDE SEQUENCE [LARGE SCALE GENOMIC DNA]</scope>
    <source>
        <strain evidence="3">BGI_N326</strain>
    </source>
</reference>
<dbReference type="AlphaFoldDB" id="A0A093IUP8"/>
<feature type="non-terminal residue" evidence="3">
    <location>
        <position position="1"/>
    </location>
</feature>
<keyword evidence="4" id="KW-1185">Reference proteome</keyword>
<feature type="domain" description="Lethal giant larvae (Lgl)-like C-terminal" evidence="2">
    <location>
        <begin position="353"/>
        <end position="562"/>
    </location>
</feature>
<dbReference type="Proteomes" id="UP000054232">
    <property type="component" value="Unassembled WGS sequence"/>
</dbReference>
<dbReference type="GO" id="GO:0019905">
    <property type="term" value="F:syntaxin binding"/>
    <property type="evidence" value="ECO:0007669"/>
    <property type="project" value="TreeGrafter"/>
</dbReference>
<evidence type="ECO:0000313" key="4">
    <source>
        <dbReference type="Proteomes" id="UP000054232"/>
    </source>
</evidence>
<dbReference type="GO" id="GO:0045159">
    <property type="term" value="F:myosin II binding"/>
    <property type="evidence" value="ECO:0007669"/>
    <property type="project" value="TreeGrafter"/>
</dbReference>
<evidence type="ECO:0000313" key="3">
    <source>
        <dbReference type="EMBL" id="KFW03357.1"/>
    </source>
</evidence>
<dbReference type="PANTHER" id="PTHR10241">
    <property type="entry name" value="LETHAL 2 GIANT LARVAE PROTEIN"/>
    <property type="match status" value="1"/>
</dbReference>
<feature type="region of interest" description="Disordered" evidence="1">
    <location>
        <begin position="252"/>
        <end position="301"/>
    </location>
</feature>
<dbReference type="SUPFAM" id="SSF50978">
    <property type="entry name" value="WD40 repeat-like"/>
    <property type="match status" value="1"/>
</dbReference>
<dbReference type="GO" id="GO:0006887">
    <property type="term" value="P:exocytosis"/>
    <property type="evidence" value="ECO:0007669"/>
    <property type="project" value="TreeGrafter"/>
</dbReference>
<dbReference type="InterPro" id="IPR036322">
    <property type="entry name" value="WD40_repeat_dom_sf"/>
</dbReference>
<sequence>HADGSVKFWDASAITLQMLYKLKTSKVFEKQKLGEGKATAEIVEEDPFAVQMMYWCPESRIFCVAGVSAYVVVYRFSKHEVNTEIASLEVRLQYEVEDIITPEPEIIPPFPDASSQLPSLKSLSGSTNTVACEGTMKDSIPCLSVKTRPVRMPPGYQADLVIQLVWVDGEPPQQITSLAVNSAYGLVAFGNCNGLAVVDFMQKTVLLSMGTVDLYGSSDPYQRQPRSPRKSKQFAAGLTELSDSPVSLELERCKSPTSDHVNGHCTSPTSQSCGSGKRLSSADVSKANRRGPGRPPFRKAQSAACMEISLPVTTEENRENSFSRSRSSSVSSIDRDSKEAITALYFMESFARKNDTAVSPCLWVGTGLGMVLILSLNLPASDDLRQSEPVMVSPSGTVLTLKGAVLTFACLDCVGTLTHPPYEVWRDPHSADDGEKTRKRKLVMHSPSSSQDMGDHQFAVICSEKQAKVFSLPSQTCLYVHNITETSFLLRADVVTLCNSVCLACFCANGHIMTLSLPSLRPLLDVNYLPVTDMRIARTFCFTNEGQALYLSSPTEIQRLTYSQEMCDNLQ</sequence>
<dbReference type="EMBL" id="KK564351">
    <property type="protein sequence ID" value="KFW03357.1"/>
    <property type="molecule type" value="Genomic_DNA"/>
</dbReference>
<feature type="compositionally biased region" description="Polar residues" evidence="1">
    <location>
        <begin position="255"/>
        <end position="274"/>
    </location>
</feature>
<feature type="non-terminal residue" evidence="3">
    <location>
        <position position="571"/>
    </location>
</feature>